<dbReference type="AlphaFoldDB" id="M3UYW2"/>
<sequence>MSAFTRINQSTSMRARLAVAAVTTTVAAGAVTGAVMHKEVTLAVDGEKTTVSTMAFSVEDVLRDNGVDPAAGDIVSVSLSSAPEDDQTIVVDRLKKVELMIDGKREVVTTNASTVRGVLAEKGLESSAVDGSLDARLPVDGGDVDVTLPKRVVLTDGTDTTRPTIAAKTVGDLLARAGNPLEPTDTVFPAAGTPVSKDMVIKVTRVRTEDVTLDEDVASPQVKKKDPTLISGRTVVLKKGTPGKAKVKYSVTTRNGKVIKKVKLDEQVLVAATPTTVRVGTKPGAPYVPYGVWDRLAQCESTGNWAINNGNGFYGGIQFDQNTWDRWGGQEYAPRADLATREEQIAIAKKTQAAQGWGAWPSCTSQLGIR</sequence>
<comment type="similarity">
    <text evidence="1">Belongs to the transglycosylase family. Rpf subfamily.</text>
</comment>
<dbReference type="STRING" id="410332.SAMN04488550_1145"/>
<keyword evidence="6" id="KW-1185">Reference proteome</keyword>
<keyword evidence="3" id="KW-0378">Hydrolase</keyword>
<dbReference type="Gene3D" id="1.10.530.10">
    <property type="match status" value="1"/>
</dbReference>
<dbReference type="Gene3D" id="2.20.230.10">
    <property type="entry name" value="Resuscitation-promoting factor rpfb"/>
    <property type="match status" value="1"/>
</dbReference>
<organism evidence="5 6">
    <name type="scientific">Gordonia malaquae NBRC 108250</name>
    <dbReference type="NCBI Taxonomy" id="1223542"/>
    <lineage>
        <taxon>Bacteria</taxon>
        <taxon>Bacillati</taxon>
        <taxon>Actinomycetota</taxon>
        <taxon>Actinomycetes</taxon>
        <taxon>Mycobacteriales</taxon>
        <taxon>Gordoniaceae</taxon>
        <taxon>Gordonia</taxon>
    </lineage>
</organism>
<evidence type="ECO:0000256" key="1">
    <source>
        <dbReference type="ARBA" id="ARBA00010830"/>
    </source>
</evidence>
<dbReference type="CDD" id="cd13925">
    <property type="entry name" value="RPF"/>
    <property type="match status" value="1"/>
</dbReference>
<dbReference type="SUPFAM" id="SSF53955">
    <property type="entry name" value="Lysozyme-like"/>
    <property type="match status" value="1"/>
</dbReference>
<evidence type="ECO:0000313" key="6">
    <source>
        <dbReference type="Proteomes" id="UP000035009"/>
    </source>
</evidence>
<gene>
    <name evidence="5" type="primary">rpf</name>
    <name evidence="5" type="ORF">GM1_029_00290</name>
</gene>
<evidence type="ECO:0000256" key="2">
    <source>
        <dbReference type="ARBA" id="ARBA00022729"/>
    </source>
</evidence>
<dbReference type="PROSITE" id="PS51109">
    <property type="entry name" value="G5"/>
    <property type="match status" value="1"/>
</dbReference>
<dbReference type="Pfam" id="PF06737">
    <property type="entry name" value="Transglycosylas"/>
    <property type="match status" value="1"/>
</dbReference>
<dbReference type="InterPro" id="IPR011098">
    <property type="entry name" value="G5_dom"/>
</dbReference>
<feature type="domain" description="G5" evidence="4">
    <location>
        <begin position="203"/>
        <end position="283"/>
    </location>
</feature>
<name>M3UYW2_GORML</name>
<dbReference type="InterPro" id="IPR007137">
    <property type="entry name" value="DUF348"/>
</dbReference>
<reference evidence="5 6" key="1">
    <citation type="submission" date="2013-02" db="EMBL/GenBank/DDBJ databases">
        <title>Whole genome shotgun sequence of Gordonia malaquae NBRC 108250.</title>
        <authorList>
            <person name="Yoshida I."/>
            <person name="Hosoyama A."/>
            <person name="Tsuchikane K."/>
            <person name="Ando Y."/>
            <person name="Baba S."/>
            <person name="Ohji S."/>
            <person name="Hamada M."/>
            <person name="Tamura T."/>
            <person name="Yamazoe A."/>
            <person name="Yamazaki S."/>
            <person name="Fujita N."/>
        </authorList>
    </citation>
    <scope>NUCLEOTIDE SEQUENCE [LARGE SCALE GENOMIC DNA]</scope>
    <source>
        <strain evidence="5 6">NBRC 108250</strain>
    </source>
</reference>
<dbReference type="eggNOG" id="COG3583">
    <property type="taxonomic scope" value="Bacteria"/>
</dbReference>
<dbReference type="GO" id="GO:0016787">
    <property type="term" value="F:hydrolase activity"/>
    <property type="evidence" value="ECO:0007669"/>
    <property type="project" value="UniProtKB-KW"/>
</dbReference>
<dbReference type="RefSeq" id="WP_008380655.1">
    <property type="nucleotide sequence ID" value="NZ_BAOP01000029.1"/>
</dbReference>
<dbReference type="Pfam" id="PF07501">
    <property type="entry name" value="G5"/>
    <property type="match status" value="1"/>
</dbReference>
<dbReference type="InterPro" id="IPR010618">
    <property type="entry name" value="RPF"/>
</dbReference>
<dbReference type="InterPro" id="IPR023346">
    <property type="entry name" value="Lysozyme-like_dom_sf"/>
</dbReference>
<accession>M3UYW2</accession>
<dbReference type="Proteomes" id="UP000035009">
    <property type="component" value="Unassembled WGS sequence"/>
</dbReference>
<dbReference type="SMART" id="SM01208">
    <property type="entry name" value="G5"/>
    <property type="match status" value="1"/>
</dbReference>
<protein>
    <submittedName>
        <fullName evidence="5">Resuscitation-promoting factor</fullName>
    </submittedName>
</protein>
<evidence type="ECO:0000256" key="3">
    <source>
        <dbReference type="ARBA" id="ARBA00022801"/>
    </source>
</evidence>
<evidence type="ECO:0000259" key="4">
    <source>
        <dbReference type="PROSITE" id="PS51109"/>
    </source>
</evidence>
<dbReference type="EMBL" id="BAOP01000029">
    <property type="protein sequence ID" value="GAC81127.1"/>
    <property type="molecule type" value="Genomic_DNA"/>
</dbReference>
<evidence type="ECO:0000313" key="5">
    <source>
        <dbReference type="EMBL" id="GAC81127.1"/>
    </source>
</evidence>
<comment type="caution">
    <text evidence="5">The sequence shown here is derived from an EMBL/GenBank/DDBJ whole genome shotgun (WGS) entry which is preliminary data.</text>
</comment>
<proteinExistence type="inferred from homology"/>
<keyword evidence="2" id="KW-0732">Signal</keyword>
<dbReference type="Pfam" id="PF03990">
    <property type="entry name" value="DUF348"/>
    <property type="match status" value="3"/>
</dbReference>